<name>A0ABU5CSE2_9BACI</name>
<evidence type="ECO:0000313" key="1">
    <source>
        <dbReference type="EMBL" id="MDY0408734.1"/>
    </source>
</evidence>
<organism evidence="1 2">
    <name type="scientific">Paracerasibacillus soli</name>
    <dbReference type="NCBI Taxonomy" id="480284"/>
    <lineage>
        <taxon>Bacteria</taxon>
        <taxon>Bacillati</taxon>
        <taxon>Bacillota</taxon>
        <taxon>Bacilli</taxon>
        <taxon>Bacillales</taxon>
        <taxon>Bacillaceae</taxon>
        <taxon>Paracerasibacillus</taxon>
    </lineage>
</organism>
<keyword evidence="2" id="KW-1185">Reference proteome</keyword>
<sequence length="258" mass="31067">MAQLIKMYNYISRYEWNIYRYPSQFIRMKKEHWDKVYNLWSLEKQSYTNEVDAEEEMENTRFFSKWKLFSRKNETQDFEEESKTELPETLSDLKRYFLDKLLPTQIKWASSTISYVSFVKQTIYQHELLQYFLQRFPDTYLLMYYPVFSIKNVPVDGEIILISPIGIEVIYILEEDNATFVASDERSWVKVKDNKESKFLSPMVSLKRTEHMISSIFKQGKIDFPIHKVILSRKNKIVHTTEPYRTKLVGVAEYEKMV</sequence>
<gene>
    <name evidence="1" type="ORF">RWD45_09435</name>
</gene>
<dbReference type="Proteomes" id="UP001275315">
    <property type="component" value="Unassembled WGS sequence"/>
</dbReference>
<reference evidence="1 2" key="1">
    <citation type="submission" date="2023-10" db="EMBL/GenBank/DDBJ databases">
        <title>Virgibacillus soli CC-YMP-6 genome.</title>
        <authorList>
            <person name="Miliotis G."/>
            <person name="Sengupta P."/>
            <person name="Hameed A."/>
            <person name="Chuvochina M."/>
            <person name="Mcdonagh F."/>
            <person name="Simpson A.C."/>
            <person name="Singh N.K."/>
            <person name="Rekha P.D."/>
            <person name="Raman K."/>
            <person name="Hugenholtz P."/>
            <person name="Venkateswaran K."/>
        </authorList>
    </citation>
    <scope>NUCLEOTIDE SEQUENCE [LARGE SCALE GENOMIC DNA]</scope>
    <source>
        <strain evidence="1 2">CC-YMP-6</strain>
    </source>
</reference>
<accession>A0ABU5CSE2</accession>
<dbReference type="EMBL" id="JAWDIQ010000001">
    <property type="protein sequence ID" value="MDY0408734.1"/>
    <property type="molecule type" value="Genomic_DNA"/>
</dbReference>
<evidence type="ECO:0000313" key="2">
    <source>
        <dbReference type="Proteomes" id="UP001275315"/>
    </source>
</evidence>
<comment type="caution">
    <text evidence="1">The sequence shown here is derived from an EMBL/GenBank/DDBJ whole genome shotgun (WGS) entry which is preliminary data.</text>
</comment>
<protein>
    <submittedName>
        <fullName evidence="1">NERD domain-containing protein</fullName>
    </submittedName>
</protein>
<proteinExistence type="predicted"/>
<dbReference type="RefSeq" id="WP_320379446.1">
    <property type="nucleotide sequence ID" value="NZ_JAWDIQ010000001.1"/>
</dbReference>